<keyword evidence="3" id="KW-1185">Reference proteome</keyword>
<dbReference type="KEGG" id="eus:EUTSA_v10029189mg"/>
<dbReference type="STRING" id="72664.V4MZR7"/>
<dbReference type="Gramene" id="ESQ38151">
    <property type="protein sequence ID" value="ESQ38151"/>
    <property type="gene ID" value="EUTSA_v10029189mg"/>
</dbReference>
<evidence type="ECO:0000256" key="1">
    <source>
        <dbReference type="SAM" id="MobiDB-lite"/>
    </source>
</evidence>
<organism evidence="2 3">
    <name type="scientific">Eutrema salsugineum</name>
    <name type="common">Saltwater cress</name>
    <name type="synonym">Sisymbrium salsugineum</name>
    <dbReference type="NCBI Taxonomy" id="72664"/>
    <lineage>
        <taxon>Eukaryota</taxon>
        <taxon>Viridiplantae</taxon>
        <taxon>Streptophyta</taxon>
        <taxon>Embryophyta</taxon>
        <taxon>Tracheophyta</taxon>
        <taxon>Spermatophyta</taxon>
        <taxon>Magnoliopsida</taxon>
        <taxon>eudicotyledons</taxon>
        <taxon>Gunneridae</taxon>
        <taxon>Pentapetalae</taxon>
        <taxon>rosids</taxon>
        <taxon>malvids</taxon>
        <taxon>Brassicales</taxon>
        <taxon>Brassicaceae</taxon>
        <taxon>Eutremeae</taxon>
        <taxon>Eutrema</taxon>
    </lineage>
</organism>
<evidence type="ECO:0000313" key="2">
    <source>
        <dbReference type="EMBL" id="ESQ38151.1"/>
    </source>
</evidence>
<evidence type="ECO:0000313" key="3">
    <source>
        <dbReference type="Proteomes" id="UP000030689"/>
    </source>
</evidence>
<name>V4MZR7_EUTSA</name>
<accession>V4MZR7</accession>
<dbReference type="EMBL" id="KI517537">
    <property type="protein sequence ID" value="ESQ38151.1"/>
    <property type="molecule type" value="Genomic_DNA"/>
</dbReference>
<feature type="compositionally biased region" description="Basic and acidic residues" evidence="1">
    <location>
        <begin position="85"/>
        <end position="123"/>
    </location>
</feature>
<dbReference type="Proteomes" id="UP000030689">
    <property type="component" value="Unassembled WGS sequence"/>
</dbReference>
<sequence length="166" mass="18260">MAAGEGQQVLALISKRLRALRKKNKRIAEMEESISQGKILNKDQEEILRSKPIVTALIEELEKLRLPSPPPSVAVPEEISLPSQKKLEPKDVEEDVASKKDVEEDVTAKKDVEEEVTSMKDVEDSTISDGVNTGEVSKDDFITSTSPAPDGSLTKLFKTFSSEPII</sequence>
<dbReference type="AlphaFoldDB" id="V4MZR7"/>
<feature type="region of interest" description="Disordered" evidence="1">
    <location>
        <begin position="65"/>
        <end position="153"/>
    </location>
</feature>
<dbReference type="PANTHER" id="PTHR37736:SF2">
    <property type="entry name" value="GENOME ASSEMBLY, CHROMOSOME: A09"/>
    <property type="match status" value="1"/>
</dbReference>
<protein>
    <submittedName>
        <fullName evidence="2">Uncharacterized protein</fullName>
    </submittedName>
</protein>
<feature type="compositionally biased region" description="Polar residues" evidence="1">
    <location>
        <begin position="125"/>
        <end position="135"/>
    </location>
</feature>
<proteinExistence type="predicted"/>
<gene>
    <name evidence="2" type="ORF">EUTSA_v10029189mg</name>
</gene>
<dbReference type="PANTHER" id="PTHR37736">
    <property type="entry name" value="GLYCINE-RICH PROTEIN"/>
    <property type="match status" value="1"/>
</dbReference>
<reference evidence="2 3" key="1">
    <citation type="journal article" date="2013" name="Front. Plant Sci.">
        <title>The Reference Genome of the Halophytic Plant Eutrema salsugineum.</title>
        <authorList>
            <person name="Yang R."/>
            <person name="Jarvis D.E."/>
            <person name="Chen H."/>
            <person name="Beilstein M.A."/>
            <person name="Grimwood J."/>
            <person name="Jenkins J."/>
            <person name="Shu S."/>
            <person name="Prochnik S."/>
            <person name="Xin M."/>
            <person name="Ma C."/>
            <person name="Schmutz J."/>
            <person name="Wing R.A."/>
            <person name="Mitchell-Olds T."/>
            <person name="Schumaker K.S."/>
            <person name="Wang X."/>
        </authorList>
    </citation>
    <scope>NUCLEOTIDE SEQUENCE [LARGE SCALE GENOMIC DNA]</scope>
</reference>